<evidence type="ECO:0000313" key="2">
    <source>
        <dbReference type="Proteomes" id="UP000078240"/>
    </source>
</evidence>
<protein>
    <submittedName>
        <fullName evidence="1">Uncharacterized protein</fullName>
    </submittedName>
</protein>
<gene>
    <name evidence="1" type="ORF">VFPBJ_06721</name>
</gene>
<dbReference type="AlphaFoldDB" id="A0A179GMI2"/>
<dbReference type="EMBL" id="LSBH01000005">
    <property type="protein sequence ID" value="OAQ78600.1"/>
    <property type="molecule type" value="Genomic_DNA"/>
</dbReference>
<reference evidence="1 2" key="1">
    <citation type="submission" date="2016-01" db="EMBL/GenBank/DDBJ databases">
        <title>Biosynthesis of antibiotic leucinostatins and their inhibition on Phytophthora in bio-control Purpureocillium lilacinum.</title>
        <authorList>
            <person name="Wang G."/>
            <person name="Liu Z."/>
            <person name="Lin R."/>
            <person name="Li E."/>
            <person name="Mao Z."/>
            <person name="Ling J."/>
            <person name="Yin W."/>
            <person name="Xie B."/>
        </authorList>
    </citation>
    <scope>NUCLEOTIDE SEQUENCE [LARGE SCALE GENOMIC DNA]</scope>
    <source>
        <strain evidence="1">PLBJ-1</strain>
    </source>
</reference>
<sequence length="81" mass="8793">MAVLFPRLLLRCGAARCHAKRLRCVVHDIHMIEPRIACMAALQGRTSITHMNKATMGSSAGCEACGDPDRGDGFELSRGRP</sequence>
<comment type="caution">
    <text evidence="1">The sequence shown here is derived from an EMBL/GenBank/DDBJ whole genome shotgun (WGS) entry which is preliminary data.</text>
</comment>
<name>A0A179GMI2_PURLI</name>
<proteinExistence type="predicted"/>
<evidence type="ECO:0000313" key="1">
    <source>
        <dbReference type="EMBL" id="OAQ78600.1"/>
    </source>
</evidence>
<accession>A0A179GMI2</accession>
<organism evidence="1 2">
    <name type="scientific">Purpureocillium lilacinum</name>
    <name type="common">Paecilomyces lilacinus</name>
    <dbReference type="NCBI Taxonomy" id="33203"/>
    <lineage>
        <taxon>Eukaryota</taxon>
        <taxon>Fungi</taxon>
        <taxon>Dikarya</taxon>
        <taxon>Ascomycota</taxon>
        <taxon>Pezizomycotina</taxon>
        <taxon>Sordariomycetes</taxon>
        <taxon>Hypocreomycetidae</taxon>
        <taxon>Hypocreales</taxon>
        <taxon>Ophiocordycipitaceae</taxon>
        <taxon>Purpureocillium</taxon>
    </lineage>
</organism>
<dbReference type="Proteomes" id="UP000078240">
    <property type="component" value="Unassembled WGS sequence"/>
</dbReference>